<proteinExistence type="predicted"/>
<name>A0A501XL07_9SPHN</name>
<dbReference type="EMBL" id="VFSU01000023">
    <property type="protein sequence ID" value="TPE61368.1"/>
    <property type="molecule type" value="Genomic_DNA"/>
</dbReference>
<organism evidence="2 3">
    <name type="scientific">Sandaracinobacter neustonicus</name>
    <dbReference type="NCBI Taxonomy" id="1715348"/>
    <lineage>
        <taxon>Bacteria</taxon>
        <taxon>Pseudomonadati</taxon>
        <taxon>Pseudomonadota</taxon>
        <taxon>Alphaproteobacteria</taxon>
        <taxon>Sphingomonadales</taxon>
        <taxon>Sphingosinicellaceae</taxon>
        <taxon>Sandaracinobacter</taxon>
    </lineage>
</organism>
<evidence type="ECO:0000259" key="1">
    <source>
        <dbReference type="Pfam" id="PF01575"/>
    </source>
</evidence>
<dbReference type="PANTHER" id="PTHR42993:SF1">
    <property type="entry name" value="MAOC-LIKE DEHYDRATASE DOMAIN-CONTAINING PROTEIN"/>
    <property type="match status" value="1"/>
</dbReference>
<dbReference type="Pfam" id="PF01575">
    <property type="entry name" value="MaoC_dehydratas"/>
    <property type="match status" value="1"/>
</dbReference>
<dbReference type="PANTHER" id="PTHR42993">
    <property type="entry name" value="MAOC-LIKE DEHYDRATASE DOMAIN-CONTAINING PROTEIN"/>
    <property type="match status" value="1"/>
</dbReference>
<feature type="domain" description="MaoC-like" evidence="1">
    <location>
        <begin position="4"/>
        <end position="97"/>
    </location>
</feature>
<keyword evidence="3" id="KW-1185">Reference proteome</keyword>
<protein>
    <recommendedName>
        <fullName evidence="1">MaoC-like domain-containing protein</fullName>
    </recommendedName>
</protein>
<evidence type="ECO:0000313" key="3">
    <source>
        <dbReference type="Proteomes" id="UP000319897"/>
    </source>
</evidence>
<dbReference type="AlphaFoldDB" id="A0A501XL07"/>
<sequence>MISGFGQNTLDPDPMHIDPEWARTNSPYGTTIAFGFQTMALLSHLMHQAKGTRSEDVRDTAGTGHALNYGFNKLRLVAPVKAGSRIRGRFRVLESHLDEKGRQLTTAEAIIDIEGDSRPALVAEWLFLWVPAE</sequence>
<dbReference type="SUPFAM" id="SSF54637">
    <property type="entry name" value="Thioesterase/thiol ester dehydrase-isomerase"/>
    <property type="match status" value="1"/>
</dbReference>
<reference evidence="2 3" key="1">
    <citation type="submission" date="2019-06" db="EMBL/GenBank/DDBJ databases">
        <authorList>
            <person name="Lee I."/>
            <person name="Jang G.I."/>
            <person name="Hwang C.Y."/>
        </authorList>
    </citation>
    <scope>NUCLEOTIDE SEQUENCE [LARGE SCALE GENOMIC DNA]</scope>
    <source>
        <strain evidence="2 3">PAMC 28131</strain>
    </source>
</reference>
<dbReference type="InterPro" id="IPR029069">
    <property type="entry name" value="HotDog_dom_sf"/>
</dbReference>
<dbReference type="OrthoDB" id="9801735at2"/>
<accession>A0A501XL07</accession>
<dbReference type="Gene3D" id="3.10.129.10">
    <property type="entry name" value="Hotdog Thioesterase"/>
    <property type="match status" value="1"/>
</dbReference>
<evidence type="ECO:0000313" key="2">
    <source>
        <dbReference type="EMBL" id="TPE61368.1"/>
    </source>
</evidence>
<dbReference type="Proteomes" id="UP000319897">
    <property type="component" value="Unassembled WGS sequence"/>
</dbReference>
<gene>
    <name evidence="2" type="ORF">FJQ54_08460</name>
</gene>
<comment type="caution">
    <text evidence="2">The sequence shown here is derived from an EMBL/GenBank/DDBJ whole genome shotgun (WGS) entry which is preliminary data.</text>
</comment>
<dbReference type="InterPro" id="IPR002539">
    <property type="entry name" value="MaoC-like_dom"/>
</dbReference>